<sequence length="109" mass="12343">MSRSLRIALAIVEASSLPLLILIVLYTLTGYQMLYPSAYFFPSSRAIHVDPLLRVIFVVLVYLHSLAGLIIVVERRVRHRLIKETLEYIVIACLSAFLALAITLDILFK</sequence>
<keyword evidence="1" id="KW-1133">Transmembrane helix</keyword>
<reference evidence="3" key="1">
    <citation type="journal article" date="2020" name="mSystems">
        <title>Genome- and Community-Level Interaction Insights into Carbon Utilization and Element Cycling Functions of Hydrothermarchaeota in Hydrothermal Sediment.</title>
        <authorList>
            <person name="Zhou Z."/>
            <person name="Liu Y."/>
            <person name="Xu W."/>
            <person name="Pan J."/>
            <person name="Luo Z.H."/>
            <person name="Li M."/>
        </authorList>
    </citation>
    <scope>NUCLEOTIDE SEQUENCE [LARGE SCALE GENOMIC DNA]</scope>
    <source>
        <strain evidence="3">SpSt-637</strain>
        <strain evidence="2">SpSt-667</strain>
    </source>
</reference>
<feature type="transmembrane region" description="Helical" evidence="1">
    <location>
        <begin position="85"/>
        <end position="108"/>
    </location>
</feature>
<gene>
    <name evidence="3" type="ORF">ENU08_05445</name>
    <name evidence="2" type="ORF">ENU41_06515</name>
</gene>
<accession>A0A7C4NPB7</accession>
<comment type="caution">
    <text evidence="3">The sequence shown here is derived from an EMBL/GenBank/DDBJ whole genome shotgun (WGS) entry which is preliminary data.</text>
</comment>
<keyword evidence="1" id="KW-0472">Membrane</keyword>
<evidence type="ECO:0000313" key="3">
    <source>
        <dbReference type="EMBL" id="HGQ64671.1"/>
    </source>
</evidence>
<feature type="transmembrane region" description="Helical" evidence="1">
    <location>
        <begin position="7"/>
        <end position="31"/>
    </location>
</feature>
<evidence type="ECO:0000313" key="2">
    <source>
        <dbReference type="EMBL" id="HGQ36311.1"/>
    </source>
</evidence>
<evidence type="ECO:0008006" key="4">
    <source>
        <dbReference type="Google" id="ProtNLM"/>
    </source>
</evidence>
<evidence type="ECO:0000256" key="1">
    <source>
        <dbReference type="SAM" id="Phobius"/>
    </source>
</evidence>
<dbReference type="EMBL" id="DTCK01000040">
    <property type="protein sequence ID" value="HGQ36311.1"/>
    <property type="molecule type" value="Genomic_DNA"/>
</dbReference>
<name>A0A7C4NPB7_9CREN</name>
<organism evidence="3">
    <name type="scientific">Ignisphaera aggregans</name>
    <dbReference type="NCBI Taxonomy" id="334771"/>
    <lineage>
        <taxon>Archaea</taxon>
        <taxon>Thermoproteota</taxon>
        <taxon>Thermoprotei</taxon>
        <taxon>Desulfurococcales</taxon>
        <taxon>Desulfurococcaceae</taxon>
        <taxon>Ignisphaera</taxon>
    </lineage>
</organism>
<proteinExistence type="predicted"/>
<dbReference type="AlphaFoldDB" id="A0A7C4NPB7"/>
<keyword evidence="1" id="KW-0812">Transmembrane</keyword>
<protein>
    <recommendedName>
        <fullName evidence="4">Succinate dehydrogenase</fullName>
    </recommendedName>
</protein>
<dbReference type="EMBL" id="DTBD01000048">
    <property type="protein sequence ID" value="HGQ64671.1"/>
    <property type="molecule type" value="Genomic_DNA"/>
</dbReference>
<feature type="transmembrane region" description="Helical" evidence="1">
    <location>
        <begin position="51"/>
        <end position="73"/>
    </location>
</feature>